<feature type="region of interest" description="Disordered" evidence="4">
    <location>
        <begin position="1103"/>
        <end position="1123"/>
    </location>
</feature>
<feature type="compositionally biased region" description="Polar residues" evidence="4">
    <location>
        <begin position="627"/>
        <end position="651"/>
    </location>
</feature>
<name>A0A5D3C3S0_CUCMM</name>
<organism evidence="6 7">
    <name type="scientific">Cucumis melo var. makuwa</name>
    <name type="common">Oriental melon</name>
    <dbReference type="NCBI Taxonomy" id="1194695"/>
    <lineage>
        <taxon>Eukaryota</taxon>
        <taxon>Viridiplantae</taxon>
        <taxon>Streptophyta</taxon>
        <taxon>Embryophyta</taxon>
        <taxon>Tracheophyta</taxon>
        <taxon>Spermatophyta</taxon>
        <taxon>Magnoliopsida</taxon>
        <taxon>eudicotyledons</taxon>
        <taxon>Gunneridae</taxon>
        <taxon>Pentapetalae</taxon>
        <taxon>rosids</taxon>
        <taxon>fabids</taxon>
        <taxon>Cucurbitales</taxon>
        <taxon>Cucurbitaceae</taxon>
        <taxon>Benincaseae</taxon>
        <taxon>Cucumis</taxon>
    </lineage>
</organism>
<dbReference type="GO" id="GO:0031298">
    <property type="term" value="C:replication fork protection complex"/>
    <property type="evidence" value="ECO:0007669"/>
    <property type="project" value="TreeGrafter"/>
</dbReference>
<proteinExistence type="predicted"/>
<feature type="compositionally biased region" description="Basic and acidic residues" evidence="4">
    <location>
        <begin position="1105"/>
        <end position="1118"/>
    </location>
</feature>
<evidence type="ECO:0000256" key="4">
    <source>
        <dbReference type="SAM" id="MobiDB-lite"/>
    </source>
</evidence>
<dbReference type="GO" id="GO:0003677">
    <property type="term" value="F:DNA binding"/>
    <property type="evidence" value="ECO:0007669"/>
    <property type="project" value="TreeGrafter"/>
</dbReference>
<feature type="region of interest" description="Disordered" evidence="4">
    <location>
        <begin position="596"/>
        <end position="700"/>
    </location>
</feature>
<feature type="domain" description="Timeless N-terminal" evidence="5">
    <location>
        <begin position="27"/>
        <end position="244"/>
    </location>
</feature>
<protein>
    <submittedName>
        <fullName evidence="6">Protein timeless-like protein</fullName>
    </submittedName>
</protein>
<dbReference type="Pfam" id="PF04821">
    <property type="entry name" value="TIMELESS"/>
    <property type="match status" value="1"/>
</dbReference>
<feature type="region of interest" description="Disordered" evidence="4">
    <location>
        <begin position="903"/>
        <end position="932"/>
    </location>
</feature>
<dbReference type="AlphaFoldDB" id="A0A5D3C3S0"/>
<keyword evidence="3" id="KW-0131">Cell cycle</keyword>
<evidence type="ECO:0000313" key="7">
    <source>
        <dbReference type="Proteomes" id="UP000321947"/>
    </source>
</evidence>
<keyword evidence="2" id="KW-0539">Nucleus</keyword>
<dbReference type="PANTHER" id="PTHR22940">
    <property type="entry name" value="TIMEOUT/TIMELESS-2"/>
    <property type="match status" value="1"/>
</dbReference>
<dbReference type="GO" id="GO:0043111">
    <property type="term" value="P:replication fork arrest"/>
    <property type="evidence" value="ECO:0007669"/>
    <property type="project" value="TreeGrafter"/>
</dbReference>
<feature type="compositionally biased region" description="Basic and acidic residues" evidence="4">
    <location>
        <begin position="1201"/>
        <end position="1210"/>
    </location>
</feature>
<evidence type="ECO:0000313" key="6">
    <source>
        <dbReference type="EMBL" id="TYK05980.1"/>
    </source>
</evidence>
<evidence type="ECO:0000256" key="3">
    <source>
        <dbReference type="ARBA" id="ARBA00023306"/>
    </source>
</evidence>
<feature type="compositionally biased region" description="Basic and acidic residues" evidence="4">
    <location>
        <begin position="917"/>
        <end position="932"/>
    </location>
</feature>
<evidence type="ECO:0000256" key="1">
    <source>
        <dbReference type="ARBA" id="ARBA00004123"/>
    </source>
</evidence>
<dbReference type="InterPro" id="IPR044998">
    <property type="entry name" value="Timeless"/>
</dbReference>
<dbReference type="Proteomes" id="UP000321947">
    <property type="component" value="Unassembled WGS sequence"/>
</dbReference>
<dbReference type="InterPro" id="IPR006906">
    <property type="entry name" value="Timeless_N"/>
</dbReference>
<sequence length="1252" mass="142513">MEIDGLCVICAGIGIVEEDDYGNRIGYSKSEFCLDNLKDLLRFLRRDDPQTRDVFKHVCKWNIVGKDLIPIIEYCQDDRNAVLNAVKILVFLTMPIEPTSSDIAQQIEYLWGLKSLITCSNVVANIVSLLESPLENLDCGTFSEDDWKLLQLVITLFRNVLAIQEISLQQKADGSACQLILLRDKFLEVLFRENVMDIILVMTQHIDGSCSHLRQDKLVFLEIFYYIFMGQEPELIAKVPQNSSEDGSKLVLKGKPSLSTSTSLKPPKVCRGPIKKIAWDLGRLTSKNSKLLQLLHDFINQFLSGGYNALMQLVHEDIEKEHHSIQNNDVVVFFQVAQFAISFQYHKFSTSKIIEDETDEAQTEHADSTFFQGNMCGPIAATMNEAMFQLVVSKWRYAFEGLKETNDFKFLSAAGSLMKNMICMLDLVLKLLPEDSKEPQTARILLYKLFYDQTDQGMTQFLLNLLKSFNTHKQPKSFESRRKEFAYRKCKIFLWEVQCMISTIDMAMSFIFTLSTKQSPWKDIGRNLWSMKDSLGGLTLQHIKKFWNLFFAFNNFAKEDLNISLEKALCDLADLVEMVYKVVQLMENLQARGTLRVSKKSRRGRKAKSANNGDNKQSEDQGAENKTAITHNEQSTDVDVCENSNLKTSPNGKEEISVTANADEPEPLDLNSGGFEGSMPQREDKNLNDGYSTADSSSDEQKNRIVEVDLKVSSLVSTFANNNIIQKICWLLKFYKSNATSTNHYIICILRKITEDLELSPMLYQLSVLPTFYDILSEQKSSPCKEHATIVDFLTSLVRKMLRKIKNQPLLFVEILFWKTRKECHYIDAEYLVHELGCWKKGSREENFTGGDENGSLTGQHWTPRSIADALGEDEADVVLTNNEFGSHRSPFFKLDSEAKSDEVKKGLESTNLDDEMNGKEHNENELSMDDKPKRLPKRKRLVLDAALETEIKDLYEKFKEDRNCSKLIAENLDNDVKVSPAQVSNKLRQMGLKVFRRKKRQYADEGFSAISENLEGESNGEELRNSNVFGKSSLNQPSLTRKRILAFDKEHEEKIRALYEQFKDHKRCSSMIANALDADNKFTPAQISRKLKQLGLYISRKRRSSDGDRNESAIDKESESDDETLLSLINRKKGKHLPKSTETPSSISTQSILIDEESEGVAVGRSMQMEDRNQARSLDTMGVGGPPSDDVDLNDFTENQGKDAEAGRVSMDDLMQKAMEDEFADSDNEVSPSVYRTTGRKFRIVDLEDEE</sequence>
<accession>A0A5D3C3S0</accession>
<dbReference type="PANTHER" id="PTHR22940:SF4">
    <property type="entry name" value="PROTEIN TIMELESS HOMOLOG"/>
    <property type="match status" value="1"/>
</dbReference>
<dbReference type="GO" id="GO:0000076">
    <property type="term" value="P:DNA replication checkpoint signaling"/>
    <property type="evidence" value="ECO:0007669"/>
    <property type="project" value="TreeGrafter"/>
</dbReference>
<feature type="compositionally biased region" description="Basic residues" evidence="4">
    <location>
        <begin position="597"/>
        <end position="608"/>
    </location>
</feature>
<feature type="region of interest" description="Disordered" evidence="4">
    <location>
        <begin position="1178"/>
        <end position="1210"/>
    </location>
</feature>
<evidence type="ECO:0000256" key="2">
    <source>
        <dbReference type="ARBA" id="ARBA00023242"/>
    </source>
</evidence>
<comment type="caution">
    <text evidence="6">The sequence shown here is derived from an EMBL/GenBank/DDBJ whole genome shotgun (WGS) entry which is preliminary data.</text>
</comment>
<reference evidence="6 7" key="1">
    <citation type="submission" date="2019-08" db="EMBL/GenBank/DDBJ databases">
        <title>Draft genome sequences of two oriental melons (Cucumis melo L. var makuwa).</title>
        <authorList>
            <person name="Kwon S.-Y."/>
        </authorList>
    </citation>
    <scope>NUCLEOTIDE SEQUENCE [LARGE SCALE GENOMIC DNA]</scope>
    <source>
        <strain evidence="7">cv. Chang Bougi</strain>
        <tissue evidence="6">Leaf</tissue>
    </source>
</reference>
<dbReference type="GO" id="GO:0006281">
    <property type="term" value="P:DNA repair"/>
    <property type="evidence" value="ECO:0007669"/>
    <property type="project" value="TreeGrafter"/>
</dbReference>
<gene>
    <name evidence="6" type="ORF">E5676_scaffold376G00760</name>
</gene>
<dbReference type="EMBL" id="SSTD01013643">
    <property type="protein sequence ID" value="TYK05980.1"/>
    <property type="molecule type" value="Genomic_DNA"/>
</dbReference>
<comment type="subcellular location">
    <subcellularLocation>
        <location evidence="1">Nucleus</location>
    </subcellularLocation>
</comment>
<evidence type="ECO:0000259" key="5">
    <source>
        <dbReference type="Pfam" id="PF04821"/>
    </source>
</evidence>